<dbReference type="GO" id="GO:0072670">
    <property type="term" value="P:mitochondrial tRNA threonylcarbamoyladenosine modification"/>
    <property type="evidence" value="ECO:0007669"/>
    <property type="project" value="TreeGrafter"/>
</dbReference>
<keyword evidence="5" id="KW-0012">Acyltransferase</keyword>
<evidence type="ECO:0000313" key="8">
    <source>
        <dbReference type="EMBL" id="GMG19472.1"/>
    </source>
</evidence>
<keyword evidence="4" id="KW-0479">Metal-binding</keyword>
<evidence type="ECO:0000256" key="2">
    <source>
        <dbReference type="ARBA" id="ARBA00022679"/>
    </source>
</evidence>
<evidence type="ECO:0000256" key="5">
    <source>
        <dbReference type="ARBA" id="ARBA00023315"/>
    </source>
</evidence>
<evidence type="ECO:0000256" key="3">
    <source>
        <dbReference type="ARBA" id="ARBA00022694"/>
    </source>
</evidence>
<dbReference type="NCBIfam" id="TIGR00329">
    <property type="entry name" value="gcp_kae1"/>
    <property type="match status" value="1"/>
</dbReference>
<dbReference type="EMBL" id="BSXU01000136">
    <property type="protein sequence ID" value="GMG19472.1"/>
    <property type="molecule type" value="Genomic_DNA"/>
</dbReference>
<dbReference type="GO" id="GO:0005739">
    <property type="term" value="C:mitochondrion"/>
    <property type="evidence" value="ECO:0007669"/>
    <property type="project" value="TreeGrafter"/>
</dbReference>
<keyword evidence="9" id="KW-1185">Reference proteome</keyword>
<keyword evidence="3" id="KW-0819">tRNA processing</keyword>
<dbReference type="PANTHER" id="PTHR11735">
    <property type="entry name" value="TRNA N6-ADENOSINE THREONYLCARBAMOYLTRANSFERASE"/>
    <property type="match status" value="1"/>
</dbReference>
<dbReference type="InterPro" id="IPR043129">
    <property type="entry name" value="ATPase_NBD"/>
</dbReference>
<evidence type="ECO:0000259" key="7">
    <source>
        <dbReference type="Pfam" id="PF00814"/>
    </source>
</evidence>
<accession>A0A9W6YL98</accession>
<dbReference type="EC" id="2.3.1.234" evidence="1"/>
<dbReference type="GO" id="GO:0046872">
    <property type="term" value="F:metal ion binding"/>
    <property type="evidence" value="ECO:0007669"/>
    <property type="project" value="UniProtKB-KW"/>
</dbReference>
<evidence type="ECO:0000256" key="1">
    <source>
        <dbReference type="ARBA" id="ARBA00012156"/>
    </source>
</evidence>
<dbReference type="PRINTS" id="PR00789">
    <property type="entry name" value="OSIALOPTASE"/>
</dbReference>
<comment type="caution">
    <text evidence="8">The sequence shown here is derived from an EMBL/GenBank/DDBJ whole genome shotgun (WGS) entry which is preliminary data.</text>
</comment>
<gene>
    <name evidence="8" type="ORF">Amon01_000049500</name>
</gene>
<dbReference type="InterPro" id="IPR000905">
    <property type="entry name" value="Gcp-like_dom"/>
</dbReference>
<protein>
    <recommendedName>
        <fullName evidence="1">N(6)-L-threonylcarbamoyladenine synthase</fullName>
        <ecNumber evidence="1">2.3.1.234</ecNumber>
    </recommendedName>
</protein>
<dbReference type="GO" id="GO:0061711">
    <property type="term" value="F:tRNA N(6)-L-threonylcarbamoyladenine synthase activity"/>
    <property type="evidence" value="ECO:0007669"/>
    <property type="project" value="UniProtKB-EC"/>
</dbReference>
<dbReference type="PANTHER" id="PTHR11735:SF6">
    <property type="entry name" value="TRNA N6-ADENOSINE THREONYLCARBAMOYLTRANSFERASE, MITOCHONDRIAL"/>
    <property type="match status" value="1"/>
</dbReference>
<dbReference type="SUPFAM" id="SSF53067">
    <property type="entry name" value="Actin-like ATPase domain"/>
    <property type="match status" value="2"/>
</dbReference>
<dbReference type="InterPro" id="IPR017861">
    <property type="entry name" value="KAE1/TsaD"/>
</dbReference>
<dbReference type="Pfam" id="PF00814">
    <property type="entry name" value="TsaD"/>
    <property type="match status" value="1"/>
</dbReference>
<sequence length="365" mass="40670">MIQVNSCVSSTLNTPQNLRLQDDIITFTESKLTLNSVSKGGIIPIDAARHNRESIPKLVNQLLTQHKWDKPDLICATRGPGMVGSLIGGYQLAQGMALAWRVPLVGVNHMLGHLLIPRLASNGTEPQFPFLSLLCSGGHTMLVLSKSLLEHEVLVNTVDIAAGDALDKCGRALGIRGNMIGKEMETFLQSFEEELGKDVKLDLKEPMLNQWDRVDVLKYSFGSFISQVTKSLDKYYGGELPQDDKIRARLCWKVQEMVFQHMIRKVVLAMEKLKLKETYGVNSLVCSGGVGANLYLRQMLEDQVGKAGIENFYFPEPRLCTDNSTMIGWAGIELYEAGYTTELGTSVIRKWPVDQLLELDGWIKK</sequence>
<feature type="domain" description="Gcp-like" evidence="7">
    <location>
        <begin position="38"/>
        <end position="329"/>
    </location>
</feature>
<comment type="catalytic activity">
    <reaction evidence="6">
        <text>L-threonylcarbamoyladenylate + adenosine(37) in tRNA = N(6)-L-threonylcarbamoyladenosine(37) in tRNA + AMP + H(+)</text>
        <dbReference type="Rhea" id="RHEA:37059"/>
        <dbReference type="Rhea" id="RHEA-COMP:10162"/>
        <dbReference type="Rhea" id="RHEA-COMP:10163"/>
        <dbReference type="ChEBI" id="CHEBI:15378"/>
        <dbReference type="ChEBI" id="CHEBI:73682"/>
        <dbReference type="ChEBI" id="CHEBI:74411"/>
        <dbReference type="ChEBI" id="CHEBI:74418"/>
        <dbReference type="ChEBI" id="CHEBI:456215"/>
        <dbReference type="EC" id="2.3.1.234"/>
    </reaction>
</comment>
<evidence type="ECO:0000256" key="4">
    <source>
        <dbReference type="ARBA" id="ARBA00022723"/>
    </source>
</evidence>
<dbReference type="AlphaFoldDB" id="A0A9W6YL98"/>
<evidence type="ECO:0000256" key="6">
    <source>
        <dbReference type="ARBA" id="ARBA00048117"/>
    </source>
</evidence>
<dbReference type="OrthoDB" id="10259622at2759"/>
<name>A0A9W6YL98_AMBMO</name>
<reference evidence="8" key="1">
    <citation type="submission" date="2023-04" db="EMBL/GenBank/DDBJ databases">
        <title>Ambrosiozyma monospora NBRC 1965.</title>
        <authorList>
            <person name="Ichikawa N."/>
            <person name="Sato H."/>
            <person name="Tonouchi N."/>
        </authorList>
    </citation>
    <scope>NUCLEOTIDE SEQUENCE</scope>
    <source>
        <strain evidence="8">NBRC 1965</strain>
    </source>
</reference>
<dbReference type="Gene3D" id="3.30.420.40">
    <property type="match status" value="2"/>
</dbReference>
<proteinExistence type="predicted"/>
<evidence type="ECO:0000313" key="9">
    <source>
        <dbReference type="Proteomes" id="UP001165063"/>
    </source>
</evidence>
<dbReference type="Proteomes" id="UP001165063">
    <property type="component" value="Unassembled WGS sequence"/>
</dbReference>
<keyword evidence="2" id="KW-0808">Transferase</keyword>
<organism evidence="8 9">
    <name type="scientific">Ambrosiozyma monospora</name>
    <name type="common">Yeast</name>
    <name type="synonym">Endomycopsis monosporus</name>
    <dbReference type="NCBI Taxonomy" id="43982"/>
    <lineage>
        <taxon>Eukaryota</taxon>
        <taxon>Fungi</taxon>
        <taxon>Dikarya</taxon>
        <taxon>Ascomycota</taxon>
        <taxon>Saccharomycotina</taxon>
        <taxon>Pichiomycetes</taxon>
        <taxon>Pichiales</taxon>
        <taxon>Pichiaceae</taxon>
        <taxon>Ambrosiozyma</taxon>
    </lineage>
</organism>